<dbReference type="EMBL" id="JANBQB010000002">
    <property type="protein sequence ID" value="KAJ1985284.1"/>
    <property type="molecule type" value="Genomic_DNA"/>
</dbReference>
<dbReference type="GO" id="GO:0005737">
    <property type="term" value="C:cytoplasm"/>
    <property type="evidence" value="ECO:0007669"/>
    <property type="project" value="TreeGrafter"/>
</dbReference>
<dbReference type="GO" id="GO:0004730">
    <property type="term" value="F:pseudouridylate synthase activity"/>
    <property type="evidence" value="ECO:0007669"/>
    <property type="project" value="InterPro"/>
</dbReference>
<dbReference type="GO" id="GO:0046872">
    <property type="term" value="F:metal ion binding"/>
    <property type="evidence" value="ECO:0007669"/>
    <property type="project" value="UniProtKB-KW"/>
</dbReference>
<accession>A0A9W8EC63</accession>
<dbReference type="InterPro" id="IPR007342">
    <property type="entry name" value="PsuG"/>
</dbReference>
<keyword evidence="7" id="KW-1185">Reference proteome</keyword>
<reference evidence="6" key="1">
    <citation type="submission" date="2022-07" db="EMBL/GenBank/DDBJ databases">
        <title>Phylogenomic reconstructions and comparative analyses of Kickxellomycotina fungi.</title>
        <authorList>
            <person name="Reynolds N.K."/>
            <person name="Stajich J.E."/>
            <person name="Barry K."/>
            <person name="Grigoriev I.V."/>
            <person name="Crous P."/>
            <person name="Smith M.E."/>
        </authorList>
    </citation>
    <scope>NUCLEOTIDE SEQUENCE</scope>
    <source>
        <strain evidence="6">RSA 567</strain>
    </source>
</reference>
<evidence type="ECO:0000256" key="3">
    <source>
        <dbReference type="ARBA" id="ARBA00023211"/>
    </source>
</evidence>
<dbReference type="PANTHER" id="PTHR42909:SF1">
    <property type="entry name" value="CARBOHYDRATE KINASE PFKB DOMAIN-CONTAINING PROTEIN"/>
    <property type="match status" value="1"/>
</dbReference>
<gene>
    <name evidence="6" type="ORF">H4R34_000104</name>
</gene>
<name>A0A9W8EC63_9FUNG</name>
<evidence type="ECO:0000256" key="5">
    <source>
        <dbReference type="ARBA" id="ARBA00023295"/>
    </source>
</evidence>
<dbReference type="InterPro" id="IPR022830">
    <property type="entry name" value="Indigdn_synthA-like"/>
</dbReference>
<sequence length="585" mass="62668">MLSAVFNSATPLRCAWRATRFPSCYGWNRRWQHTASRAASNSVVALSAEVEHALAHGHPVVALESTIIAHGMPFPHNLATAQQVEAIVRDQQCTPATVAIMDGRIRVGLDANQLQQLAEKGPQAVKVSQRDLPFVLSDPQLTGATTVAATMDAAHRAGIAVFVTGGIGGVHRGVEQSWDISADLTELGRTPVAVVCSGTKSILDIPKTLEYLETVGVPVVTIGNSSQFPAFFTRDSGIQVPWHTSDPAQCAQWVHTQFDVLHSKAGMVVAVPIPTRHAADGQPIQKAIDQALQEANAVDIISTYELTPSTQPTERSSALSGRCSHLGLHTSNPGTTQTSIGGGELVTAVADMRILAHPHPSFATVFEPTSAPKSTKILRAWQSMATCHTALPLPAVDYATPDIHELVAMDAYLETMVPANPALYQSTALVDALSKVLHQHQVQLRLVQTIPTLVVKLGAKGVLILRRTSEYAPMAQATTCTNSGPSNPLRLWPIQLPHLASSCGFAYGIRTEETLAVWDLVGTLVAGLSQYYSLVGEKTSPVPLHVLAYLVDRGQKAAVMALQSPDPVSPKVDRHLLDDLPQLVH</sequence>
<keyword evidence="5" id="KW-0326">Glycosidase</keyword>
<dbReference type="OrthoDB" id="198885at2759"/>
<evidence type="ECO:0000256" key="1">
    <source>
        <dbReference type="ARBA" id="ARBA00022723"/>
    </source>
</evidence>
<protein>
    <recommendedName>
        <fullName evidence="8">Indigoidine synthase A like protein-domain-containing protein</fullName>
    </recommendedName>
</protein>
<evidence type="ECO:0000313" key="6">
    <source>
        <dbReference type="EMBL" id="KAJ1985284.1"/>
    </source>
</evidence>
<dbReference type="Proteomes" id="UP001151582">
    <property type="component" value="Unassembled WGS sequence"/>
</dbReference>
<dbReference type="PANTHER" id="PTHR42909">
    <property type="entry name" value="ZGC:136858"/>
    <property type="match status" value="1"/>
</dbReference>
<dbReference type="Pfam" id="PF04227">
    <property type="entry name" value="Indigoidine_A"/>
    <property type="match status" value="1"/>
</dbReference>
<keyword evidence="4" id="KW-0456">Lyase</keyword>
<comment type="caution">
    <text evidence="6">The sequence shown here is derived from an EMBL/GenBank/DDBJ whole genome shotgun (WGS) entry which is preliminary data.</text>
</comment>
<evidence type="ECO:0000313" key="7">
    <source>
        <dbReference type="Proteomes" id="UP001151582"/>
    </source>
</evidence>
<evidence type="ECO:0008006" key="8">
    <source>
        <dbReference type="Google" id="ProtNLM"/>
    </source>
</evidence>
<organism evidence="6 7">
    <name type="scientific">Dimargaris verticillata</name>
    <dbReference type="NCBI Taxonomy" id="2761393"/>
    <lineage>
        <taxon>Eukaryota</taxon>
        <taxon>Fungi</taxon>
        <taxon>Fungi incertae sedis</taxon>
        <taxon>Zoopagomycota</taxon>
        <taxon>Kickxellomycotina</taxon>
        <taxon>Dimargaritomycetes</taxon>
        <taxon>Dimargaritales</taxon>
        <taxon>Dimargaritaceae</taxon>
        <taxon>Dimargaris</taxon>
    </lineage>
</organism>
<dbReference type="SUPFAM" id="SSF110581">
    <property type="entry name" value="Indigoidine synthase A-like"/>
    <property type="match status" value="1"/>
</dbReference>
<dbReference type="Gene3D" id="3.40.1790.10">
    <property type="entry name" value="Indigoidine synthase domain"/>
    <property type="match status" value="1"/>
</dbReference>
<evidence type="ECO:0000256" key="4">
    <source>
        <dbReference type="ARBA" id="ARBA00023239"/>
    </source>
</evidence>
<keyword evidence="1" id="KW-0479">Metal-binding</keyword>
<evidence type="ECO:0000256" key="2">
    <source>
        <dbReference type="ARBA" id="ARBA00022801"/>
    </source>
</evidence>
<keyword evidence="2" id="KW-0378">Hydrolase</keyword>
<dbReference type="AlphaFoldDB" id="A0A9W8EC63"/>
<dbReference type="GO" id="GO:0016798">
    <property type="term" value="F:hydrolase activity, acting on glycosyl bonds"/>
    <property type="evidence" value="ECO:0007669"/>
    <property type="project" value="UniProtKB-KW"/>
</dbReference>
<proteinExistence type="predicted"/>
<keyword evidence="3" id="KW-0464">Manganese</keyword>